<reference evidence="2 3" key="1">
    <citation type="submission" date="2018-10" db="EMBL/GenBank/DDBJ databases">
        <authorList>
            <person name="Ekblom R."/>
            <person name="Jareborg N."/>
        </authorList>
    </citation>
    <scope>NUCLEOTIDE SEQUENCE [LARGE SCALE GENOMIC DNA]</scope>
    <source>
        <tissue evidence="2">Muscle</tissue>
    </source>
</reference>
<name>A0A9X9LN82_GULGU</name>
<feature type="compositionally biased region" description="Basic and acidic residues" evidence="1">
    <location>
        <begin position="69"/>
        <end position="78"/>
    </location>
</feature>
<dbReference type="InterPro" id="IPR042334">
    <property type="entry name" value="ANKRD31"/>
</dbReference>
<evidence type="ECO:0000313" key="3">
    <source>
        <dbReference type="Proteomes" id="UP000269945"/>
    </source>
</evidence>
<evidence type="ECO:0000256" key="1">
    <source>
        <dbReference type="SAM" id="MobiDB-lite"/>
    </source>
</evidence>
<evidence type="ECO:0000313" key="2">
    <source>
        <dbReference type="EMBL" id="VCW77266.1"/>
    </source>
</evidence>
<protein>
    <submittedName>
        <fullName evidence="2">Uncharacterized protein</fullName>
    </submittedName>
</protein>
<sequence>RLKAGRDAKHTENILPKILVSEDRISNISSTKNFRMQDPALMIKGKGKNMHSTRLKSGEQMQRNKKLAGKSEKMKRNEISLSSINRRNIFGENLLYQAALHNDIDLVRHYIMKGGSVNQPSYAGK</sequence>
<feature type="non-terminal residue" evidence="2">
    <location>
        <position position="125"/>
    </location>
</feature>
<dbReference type="AlphaFoldDB" id="A0A9X9LN82"/>
<dbReference type="PANTHER" id="PTHR24176:SF14">
    <property type="entry name" value="ANKYRIN REPEAT DOMAIN-CONTAINING PROTEIN 31"/>
    <property type="match status" value="1"/>
</dbReference>
<organism evidence="2 3">
    <name type="scientific">Gulo gulo</name>
    <name type="common">Wolverine</name>
    <name type="synonym">Gluton</name>
    <dbReference type="NCBI Taxonomy" id="48420"/>
    <lineage>
        <taxon>Eukaryota</taxon>
        <taxon>Metazoa</taxon>
        <taxon>Chordata</taxon>
        <taxon>Craniata</taxon>
        <taxon>Vertebrata</taxon>
        <taxon>Euteleostomi</taxon>
        <taxon>Mammalia</taxon>
        <taxon>Eutheria</taxon>
        <taxon>Laurasiatheria</taxon>
        <taxon>Carnivora</taxon>
        <taxon>Caniformia</taxon>
        <taxon>Musteloidea</taxon>
        <taxon>Mustelidae</taxon>
        <taxon>Guloninae</taxon>
        <taxon>Gulo</taxon>
    </lineage>
</organism>
<proteinExistence type="predicted"/>
<keyword evidence="3" id="KW-1185">Reference proteome</keyword>
<feature type="non-terminal residue" evidence="2">
    <location>
        <position position="1"/>
    </location>
</feature>
<gene>
    <name evidence="2" type="ORF">BN2614_LOCUS2</name>
</gene>
<feature type="region of interest" description="Disordered" evidence="1">
    <location>
        <begin position="46"/>
        <end position="78"/>
    </location>
</feature>
<dbReference type="EMBL" id="CYRY02008588">
    <property type="protein sequence ID" value="VCW77266.1"/>
    <property type="molecule type" value="Genomic_DNA"/>
</dbReference>
<dbReference type="Proteomes" id="UP000269945">
    <property type="component" value="Unassembled WGS sequence"/>
</dbReference>
<accession>A0A9X9LN82</accession>
<comment type="caution">
    <text evidence="2">The sequence shown here is derived from an EMBL/GenBank/DDBJ whole genome shotgun (WGS) entry which is preliminary data.</text>
</comment>
<dbReference type="PANTHER" id="PTHR24176">
    <property type="entry name" value="ANKYRIN REPEAT DOMAIN-CONTAINING PROTEIN 31-RELATED"/>
    <property type="match status" value="1"/>
</dbReference>